<dbReference type="SMART" id="SM00464">
    <property type="entry name" value="LON"/>
    <property type="match status" value="1"/>
</dbReference>
<organism evidence="2 3">
    <name type="scientific">Marinobacter santoriniensis NKSG1</name>
    <dbReference type="NCBI Taxonomy" id="1288826"/>
    <lineage>
        <taxon>Bacteria</taxon>
        <taxon>Pseudomonadati</taxon>
        <taxon>Pseudomonadota</taxon>
        <taxon>Gammaproteobacteria</taxon>
        <taxon>Pseudomonadales</taxon>
        <taxon>Marinobacteraceae</taxon>
        <taxon>Marinobacter</taxon>
    </lineage>
</organism>
<dbReference type="InterPro" id="IPR046336">
    <property type="entry name" value="Lon_prtase_N_sf"/>
</dbReference>
<dbReference type="PANTHER" id="PTHR46732">
    <property type="entry name" value="ATP-DEPENDENT PROTEASE LA (LON) DOMAIN PROTEIN"/>
    <property type="match status" value="1"/>
</dbReference>
<dbReference type="Gene3D" id="1.10.4060.10">
    <property type="entry name" value="BPP1347 like domain"/>
    <property type="match status" value="1"/>
</dbReference>
<protein>
    <submittedName>
        <fullName evidence="2">Peptidase S16, lon domain-containing protein</fullName>
    </submittedName>
</protein>
<reference evidence="2 3" key="1">
    <citation type="journal article" date="2013" name="Genome Announc.">
        <title>Genome Sequence of Hydrothermal Arsenic-Respiring Bacterium Marinobacter santoriniensis NKSG1T.</title>
        <authorList>
            <person name="Handley K.M."/>
            <person name="Upton M."/>
            <person name="Beatson S.A."/>
            <person name="Hery M."/>
            <person name="Lloyd J.R."/>
        </authorList>
    </citation>
    <scope>NUCLEOTIDE SEQUENCE [LARGE SCALE GENOMIC DNA]</scope>
    <source>
        <strain evidence="2 3">NKSG1</strain>
    </source>
</reference>
<evidence type="ECO:0000313" key="3">
    <source>
        <dbReference type="Proteomes" id="UP000011960"/>
    </source>
</evidence>
<dbReference type="Proteomes" id="UP000011960">
    <property type="component" value="Unassembled WGS sequence"/>
</dbReference>
<name>M7DIE2_9GAMM</name>
<sequence length="198" mass="22478">MKSKMTVTVPLFPLNSIVLPGGRIPLQLFEPRYIDMLTRCLKDDEGFVVVLLREGAEAGPGASFYEVGTYVRIIDFQQLENGLLGITVEGESKVTVLRSWREPDGLNVGDVEHLEGEAQSAVPEQHIELQSVLEALFRHPVVRDLKMQVDYEDARHVGWRLTELLPLDKQEKQRLVELQDPLERLNRLQELLEALEPG</sequence>
<dbReference type="Gene3D" id="2.30.130.40">
    <property type="entry name" value="LON domain-like"/>
    <property type="match status" value="1"/>
</dbReference>
<dbReference type="PATRIC" id="fig|1288826.3.peg.82"/>
<feature type="domain" description="Lon N-terminal" evidence="1">
    <location>
        <begin position="6"/>
        <end position="196"/>
    </location>
</feature>
<dbReference type="Pfam" id="PF02190">
    <property type="entry name" value="LON_substr_bdg"/>
    <property type="match status" value="1"/>
</dbReference>
<dbReference type="AlphaFoldDB" id="M7DIE2"/>
<accession>M7DIE2</accession>
<gene>
    <name evidence="2" type="ORF">MSNKSG1_00406</name>
</gene>
<dbReference type="InterPro" id="IPR003111">
    <property type="entry name" value="Lon_prtase_N"/>
</dbReference>
<dbReference type="STRING" id="1288826.MSNKSG1_00406"/>
<comment type="caution">
    <text evidence="2">The sequence shown here is derived from an EMBL/GenBank/DDBJ whole genome shotgun (WGS) entry which is preliminary data.</text>
</comment>
<dbReference type="EMBL" id="APAT01000004">
    <property type="protein sequence ID" value="EMP57422.1"/>
    <property type="molecule type" value="Genomic_DNA"/>
</dbReference>
<dbReference type="PANTHER" id="PTHR46732:SF8">
    <property type="entry name" value="ATP-DEPENDENT PROTEASE LA (LON) DOMAIN PROTEIN"/>
    <property type="match status" value="1"/>
</dbReference>
<dbReference type="SUPFAM" id="SSF88697">
    <property type="entry name" value="PUA domain-like"/>
    <property type="match status" value="1"/>
</dbReference>
<dbReference type="InterPro" id="IPR015947">
    <property type="entry name" value="PUA-like_sf"/>
</dbReference>
<keyword evidence="3" id="KW-1185">Reference proteome</keyword>
<dbReference type="PROSITE" id="PS51787">
    <property type="entry name" value="LON_N"/>
    <property type="match status" value="1"/>
</dbReference>
<evidence type="ECO:0000259" key="1">
    <source>
        <dbReference type="PROSITE" id="PS51787"/>
    </source>
</evidence>
<dbReference type="eggNOG" id="COG2802">
    <property type="taxonomic scope" value="Bacteria"/>
</dbReference>
<proteinExistence type="predicted"/>
<evidence type="ECO:0000313" key="2">
    <source>
        <dbReference type="EMBL" id="EMP57422.1"/>
    </source>
</evidence>